<accession>A0ABS5B3P3</accession>
<evidence type="ECO:0000313" key="2">
    <source>
        <dbReference type="EMBL" id="MBP2623453.1"/>
    </source>
</evidence>
<evidence type="ECO:0008006" key="4">
    <source>
        <dbReference type="Google" id="ProtNLM"/>
    </source>
</evidence>
<organism evidence="2 3">
    <name type="scientific">Streptococcus oricebi</name>
    <dbReference type="NCBI Taxonomy" id="1547447"/>
    <lineage>
        <taxon>Bacteria</taxon>
        <taxon>Bacillati</taxon>
        <taxon>Bacillota</taxon>
        <taxon>Bacilli</taxon>
        <taxon>Lactobacillales</taxon>
        <taxon>Streptococcaceae</taxon>
        <taxon>Streptococcus</taxon>
    </lineage>
</organism>
<reference evidence="2 3" key="1">
    <citation type="submission" date="2018-02" db="EMBL/GenBank/DDBJ databases">
        <title>Draft genome sequence of Streptococcus oricebi CCUG 70868T type strain.</title>
        <authorList>
            <person name="Mendez V."/>
            <person name="Salva-Serra F."/>
            <person name="Jaen-Luchoro D."/>
            <person name="Gonzales-Siles L."/>
            <person name="Karlsson R."/>
            <person name="Engstrom-Jakobsson H."/>
            <person name="Busquets A."/>
            <person name="Gomila M."/>
            <person name="Pineiro-Iglesias B."/>
            <person name="Bennasar-Figueras A."/>
            <person name="Seeger M."/>
            <person name="Moore E."/>
        </authorList>
    </citation>
    <scope>NUCLEOTIDE SEQUENCE [LARGE SCALE GENOMIC DNA]</scope>
    <source>
        <strain evidence="2 3">CCUG 70868</strain>
    </source>
</reference>
<keyword evidence="3" id="KW-1185">Reference proteome</keyword>
<dbReference type="Proteomes" id="UP001519296">
    <property type="component" value="Unassembled WGS sequence"/>
</dbReference>
<dbReference type="RefSeq" id="WP_209627951.1">
    <property type="nucleotide sequence ID" value="NZ_PRDG01000003.1"/>
</dbReference>
<feature type="transmembrane region" description="Helical" evidence="1">
    <location>
        <begin position="104"/>
        <end position="126"/>
    </location>
</feature>
<feature type="transmembrane region" description="Helical" evidence="1">
    <location>
        <begin position="181"/>
        <end position="208"/>
    </location>
</feature>
<protein>
    <recommendedName>
        <fullName evidence="4">Tandem five-TM protein</fullName>
    </recommendedName>
</protein>
<name>A0ABS5B3P3_9STRE</name>
<comment type="caution">
    <text evidence="2">The sequence shown here is derived from an EMBL/GenBank/DDBJ whole genome shotgun (WGS) entry which is preliminary data.</text>
</comment>
<evidence type="ECO:0000256" key="1">
    <source>
        <dbReference type="SAM" id="Phobius"/>
    </source>
</evidence>
<evidence type="ECO:0000313" key="3">
    <source>
        <dbReference type="Proteomes" id="UP001519296"/>
    </source>
</evidence>
<feature type="transmembrane region" description="Helical" evidence="1">
    <location>
        <begin position="156"/>
        <end position="175"/>
    </location>
</feature>
<dbReference type="InterPro" id="IPR005915">
    <property type="entry name" value="Tandem_5TM"/>
</dbReference>
<sequence length="227" mass="26342">MDLKFIPSNLASYQIVEAEGKKYLMDTSTMSPKSYLWGSLPNEISVEMIELTPNTVDSFRLLGKAKSRTTLGTATIVLMVQPFVKIIDSLLTTFFNQNDISQRLFIKIALFLISILLTYLGFIFYARIIHKKSASQLTGQEKQYQMIFKTSNRRYYECYFLISMILICLIFYMLISGGREGFLLIINTIFTAITFMYTLGIFPVNVFYANKRILFERIEEINHKEKK</sequence>
<keyword evidence="1" id="KW-1133">Transmembrane helix</keyword>
<gene>
    <name evidence="2" type="ORF">C4K46_05800</name>
</gene>
<dbReference type="EMBL" id="PRDG01000003">
    <property type="protein sequence ID" value="MBP2623453.1"/>
    <property type="molecule type" value="Genomic_DNA"/>
</dbReference>
<keyword evidence="1" id="KW-0812">Transmembrane</keyword>
<dbReference type="NCBIfam" id="TIGR01218">
    <property type="entry name" value="Gpos_tandem_5TM"/>
    <property type="match status" value="1"/>
</dbReference>
<proteinExistence type="predicted"/>
<keyword evidence="1" id="KW-0472">Membrane</keyword>